<comment type="caution">
    <text evidence="3">The sequence shown here is derived from an EMBL/GenBank/DDBJ whole genome shotgun (WGS) entry which is preliminary data.</text>
</comment>
<dbReference type="AlphaFoldDB" id="A0A843VYL3"/>
<feature type="transmembrane region" description="Helical" evidence="2">
    <location>
        <begin position="240"/>
        <end position="261"/>
    </location>
</feature>
<evidence type="ECO:0000313" key="4">
    <source>
        <dbReference type="Proteomes" id="UP000652761"/>
    </source>
</evidence>
<feature type="region of interest" description="Disordered" evidence="1">
    <location>
        <begin position="312"/>
        <end position="335"/>
    </location>
</feature>
<keyword evidence="2" id="KW-0812">Transmembrane</keyword>
<feature type="transmembrane region" description="Helical" evidence="2">
    <location>
        <begin position="136"/>
        <end position="155"/>
    </location>
</feature>
<feature type="transmembrane region" description="Helical" evidence="2">
    <location>
        <begin position="64"/>
        <end position="82"/>
    </location>
</feature>
<protein>
    <submittedName>
        <fullName evidence="3">Uncharacterized protein</fullName>
    </submittedName>
</protein>
<feature type="region of interest" description="Disordered" evidence="1">
    <location>
        <begin position="1"/>
        <end position="51"/>
    </location>
</feature>
<reference evidence="3" key="1">
    <citation type="submission" date="2017-07" db="EMBL/GenBank/DDBJ databases">
        <title>Taro Niue Genome Assembly and Annotation.</title>
        <authorList>
            <person name="Atibalentja N."/>
            <person name="Keating K."/>
            <person name="Fields C.J."/>
        </authorList>
    </citation>
    <scope>NUCLEOTIDE SEQUENCE</scope>
    <source>
        <strain evidence="3">Niue_2</strain>
        <tissue evidence="3">Leaf</tissue>
    </source>
</reference>
<dbReference type="EMBL" id="NMUH01002123">
    <property type="protein sequence ID" value="MQL97974.1"/>
    <property type="molecule type" value="Genomic_DNA"/>
</dbReference>
<keyword evidence="2" id="KW-1133">Transmembrane helix</keyword>
<feature type="transmembrane region" description="Helical" evidence="2">
    <location>
        <begin position="268"/>
        <end position="287"/>
    </location>
</feature>
<evidence type="ECO:0000256" key="1">
    <source>
        <dbReference type="SAM" id="MobiDB-lite"/>
    </source>
</evidence>
<feature type="compositionally biased region" description="Polar residues" evidence="1">
    <location>
        <begin position="23"/>
        <end position="32"/>
    </location>
</feature>
<name>A0A843VYL3_COLES</name>
<dbReference type="Proteomes" id="UP000652761">
    <property type="component" value="Unassembled WGS sequence"/>
</dbReference>
<accession>A0A843VYL3</accession>
<evidence type="ECO:0000313" key="3">
    <source>
        <dbReference type="EMBL" id="MQL97974.1"/>
    </source>
</evidence>
<proteinExistence type="predicted"/>
<sequence length="335" mass="36215">MKHKYKYKHKKKPATEAPRMQMQLFTGQNSKQGEQDFSKPRSGENAALSLSRPQSRGLKTCSHLFLLFSSSSSSFLPLSAVGELPLSLLSRYGHGEGVGVLVTERWSGVERGGDGLSDVKGPNGRWSSPSVYEGDALVVAFLLPCFLLWFVRLLWPTAILGVFGRGCYHYLGPPVPAPVEGVLLVAGVLECQTLELRRKRLFFWRGQVSLVPHCLALCWFQSCVEGSGVGWRAEGVAEGVLLLVVSDGGLVTVVGIVGLALGHGALGYRCVVLECSLTQFLLLWLVFGSVNGDTTFEVPSRGPGGRVVISKVPPSLEGGQPEVHPPPHLPTSGWR</sequence>
<evidence type="ECO:0000256" key="2">
    <source>
        <dbReference type="SAM" id="Phobius"/>
    </source>
</evidence>
<gene>
    <name evidence="3" type="ORF">Taro_030663</name>
</gene>
<organism evidence="3 4">
    <name type="scientific">Colocasia esculenta</name>
    <name type="common">Wild taro</name>
    <name type="synonym">Arum esculentum</name>
    <dbReference type="NCBI Taxonomy" id="4460"/>
    <lineage>
        <taxon>Eukaryota</taxon>
        <taxon>Viridiplantae</taxon>
        <taxon>Streptophyta</taxon>
        <taxon>Embryophyta</taxon>
        <taxon>Tracheophyta</taxon>
        <taxon>Spermatophyta</taxon>
        <taxon>Magnoliopsida</taxon>
        <taxon>Liliopsida</taxon>
        <taxon>Araceae</taxon>
        <taxon>Aroideae</taxon>
        <taxon>Colocasieae</taxon>
        <taxon>Colocasia</taxon>
    </lineage>
</organism>
<feature type="compositionally biased region" description="Basic and acidic residues" evidence="1">
    <location>
        <begin position="33"/>
        <end position="42"/>
    </location>
</feature>
<feature type="compositionally biased region" description="Basic residues" evidence="1">
    <location>
        <begin position="1"/>
        <end position="12"/>
    </location>
</feature>
<keyword evidence="2" id="KW-0472">Membrane</keyword>
<keyword evidence="4" id="KW-1185">Reference proteome</keyword>